<dbReference type="GO" id="GO:0003700">
    <property type="term" value="F:DNA-binding transcription factor activity"/>
    <property type="evidence" value="ECO:0007669"/>
    <property type="project" value="InterPro"/>
</dbReference>
<dbReference type="Gene3D" id="1.10.10.60">
    <property type="entry name" value="Homeodomain-like"/>
    <property type="match status" value="1"/>
</dbReference>
<dbReference type="Proteomes" id="UP000248079">
    <property type="component" value="Unassembled WGS sequence"/>
</dbReference>
<gene>
    <name evidence="5" type="ORF">DF185_04875</name>
</gene>
<dbReference type="PANTHER" id="PTHR43280:SF32">
    <property type="entry name" value="TRANSCRIPTIONAL REGULATORY PROTEIN"/>
    <property type="match status" value="1"/>
</dbReference>
<dbReference type="RefSeq" id="WP_110359619.1">
    <property type="nucleotide sequence ID" value="NZ_QFLI01000002.1"/>
</dbReference>
<evidence type="ECO:0000313" key="6">
    <source>
        <dbReference type="Proteomes" id="UP000248079"/>
    </source>
</evidence>
<accession>A0A2V3ZZC6</accession>
<dbReference type="PROSITE" id="PS01124">
    <property type="entry name" value="HTH_ARAC_FAMILY_2"/>
    <property type="match status" value="1"/>
</dbReference>
<dbReference type="PANTHER" id="PTHR43280">
    <property type="entry name" value="ARAC-FAMILY TRANSCRIPTIONAL REGULATOR"/>
    <property type="match status" value="1"/>
</dbReference>
<feature type="domain" description="HTH araC/xylS-type" evidence="4">
    <location>
        <begin position="188"/>
        <end position="286"/>
    </location>
</feature>
<dbReference type="AlphaFoldDB" id="A0A2V3ZZC6"/>
<sequence length="287" mass="33700">MIQKISNIQELYQLTGFDHTPLSDHFDIITHQETYPSTRKMVPAHRRDFFSIIFLENQQEGEMQINQDKHANQEDILFFQGPQHVFSFVRGESMTGFLIFFKPEFLLPLKSDVVSNFSFFRSSENNLFHLNNSDKKEFVSLFKMIKSESQNQEVVKALLLALLEKATILQEKHQTIEKAIPGEYQLVNNFKRLVNNHFIEEKSVEFYAVQLNLTANYLNNRIKAHTGKTAKEHISERILLEAKNMLLYTDFDIAEISFRLNFSEPTYFGKFFKKHTKSTPKAFRSNR</sequence>
<evidence type="ECO:0000256" key="1">
    <source>
        <dbReference type="ARBA" id="ARBA00023015"/>
    </source>
</evidence>
<dbReference type="InterPro" id="IPR018060">
    <property type="entry name" value="HTH_AraC"/>
</dbReference>
<dbReference type="SUPFAM" id="SSF46689">
    <property type="entry name" value="Homeodomain-like"/>
    <property type="match status" value="1"/>
</dbReference>
<proteinExistence type="predicted"/>
<organism evidence="5 6">
    <name type="scientific">Marinifilum breve</name>
    <dbReference type="NCBI Taxonomy" id="2184082"/>
    <lineage>
        <taxon>Bacteria</taxon>
        <taxon>Pseudomonadati</taxon>
        <taxon>Bacteroidota</taxon>
        <taxon>Bacteroidia</taxon>
        <taxon>Marinilabiliales</taxon>
        <taxon>Marinifilaceae</taxon>
    </lineage>
</organism>
<protein>
    <recommendedName>
        <fullName evidence="4">HTH araC/xylS-type domain-containing protein</fullName>
    </recommendedName>
</protein>
<keyword evidence="2" id="KW-0238">DNA-binding</keyword>
<comment type="caution">
    <text evidence="5">The sequence shown here is derived from an EMBL/GenBank/DDBJ whole genome shotgun (WGS) entry which is preliminary data.</text>
</comment>
<dbReference type="EMBL" id="QFLI01000002">
    <property type="protein sequence ID" value="PXY01985.1"/>
    <property type="molecule type" value="Genomic_DNA"/>
</dbReference>
<evidence type="ECO:0000313" key="5">
    <source>
        <dbReference type="EMBL" id="PXY01985.1"/>
    </source>
</evidence>
<reference evidence="5 6" key="1">
    <citation type="submission" date="2018-05" db="EMBL/GenBank/DDBJ databases">
        <title>Marinifilum breve JC075T sp. nov., a marine bacterium isolated from Yongle Blue Hole in the South China Sea.</title>
        <authorList>
            <person name="Fu T."/>
        </authorList>
    </citation>
    <scope>NUCLEOTIDE SEQUENCE [LARGE SCALE GENOMIC DNA]</scope>
    <source>
        <strain evidence="5 6">JC075</strain>
    </source>
</reference>
<dbReference type="SMART" id="SM00342">
    <property type="entry name" value="HTH_ARAC"/>
    <property type="match status" value="1"/>
</dbReference>
<dbReference type="InterPro" id="IPR009057">
    <property type="entry name" value="Homeodomain-like_sf"/>
</dbReference>
<keyword evidence="6" id="KW-1185">Reference proteome</keyword>
<evidence type="ECO:0000256" key="3">
    <source>
        <dbReference type="ARBA" id="ARBA00023163"/>
    </source>
</evidence>
<evidence type="ECO:0000256" key="2">
    <source>
        <dbReference type="ARBA" id="ARBA00023125"/>
    </source>
</evidence>
<name>A0A2V3ZZC6_9BACT</name>
<dbReference type="Pfam" id="PF12833">
    <property type="entry name" value="HTH_18"/>
    <property type="match status" value="1"/>
</dbReference>
<keyword evidence="3" id="KW-0804">Transcription</keyword>
<dbReference type="GO" id="GO:0043565">
    <property type="term" value="F:sequence-specific DNA binding"/>
    <property type="evidence" value="ECO:0007669"/>
    <property type="project" value="InterPro"/>
</dbReference>
<dbReference type="OrthoDB" id="2585681at2"/>
<evidence type="ECO:0000259" key="4">
    <source>
        <dbReference type="PROSITE" id="PS01124"/>
    </source>
</evidence>
<keyword evidence="1" id="KW-0805">Transcription regulation</keyword>